<keyword evidence="10" id="KW-1185">Reference proteome</keyword>
<feature type="binding site" evidence="6">
    <location>
        <position position="355"/>
    </location>
    <ligand>
        <name>substrate</name>
    </ligand>
</feature>
<evidence type="ECO:0000259" key="8">
    <source>
        <dbReference type="Pfam" id="PF02781"/>
    </source>
</evidence>
<keyword evidence="2 6" id="KW-0313">Glucose metabolism</keyword>
<evidence type="ECO:0000256" key="2">
    <source>
        <dbReference type="ARBA" id="ARBA00022526"/>
    </source>
</evidence>
<organism evidence="9 10">
    <name type="scientific">Sorlinia euscelidii</name>
    <dbReference type="NCBI Taxonomy" id="3081148"/>
    <lineage>
        <taxon>Bacteria</taxon>
        <taxon>Pseudomonadati</taxon>
        <taxon>Pseudomonadota</taxon>
        <taxon>Alphaproteobacteria</taxon>
        <taxon>Acetobacterales</taxon>
        <taxon>Acetobacteraceae</taxon>
        <taxon>Sorlinia</taxon>
    </lineage>
</organism>
<feature type="domain" description="Glucose-6-phosphate dehydrogenase C-terminal" evidence="8">
    <location>
        <begin position="208"/>
        <end position="497"/>
    </location>
</feature>
<comment type="pathway">
    <text evidence="1 6">Carbohydrate degradation; pentose phosphate pathway; D-ribulose 5-phosphate from D-glucose 6-phosphate (oxidative stage): step 1/3.</text>
</comment>
<dbReference type="Gene3D" id="3.40.50.720">
    <property type="entry name" value="NAD(P)-binding Rossmann-like Domain"/>
    <property type="match status" value="1"/>
</dbReference>
<feature type="binding site" evidence="6">
    <location>
        <position position="167"/>
    </location>
    <ligand>
        <name>NADP(+)</name>
        <dbReference type="ChEBI" id="CHEBI:58349"/>
    </ligand>
</feature>
<protein>
    <recommendedName>
        <fullName evidence="6">Glucose-6-phosphate 1-dehydrogenase</fullName>
        <shortName evidence="6">G6PD</shortName>
        <ecNumber evidence="6">1.1.1.49</ecNumber>
    </recommendedName>
</protein>
<dbReference type="PANTHER" id="PTHR23429">
    <property type="entry name" value="GLUCOSE-6-PHOSPHATE 1-DEHYDROGENASE G6PD"/>
    <property type="match status" value="1"/>
</dbReference>
<sequence>MTGQTKSSTSKADVPRRAPDCTLVIFGGGGDLTKRLLVPSLYDLAAMDVLSRKFRIVVVDRTEMTPEAWSAHLFDEISAFAKDKAGEFAHGRLDKSVWQKMMKNVEFLAGDITEPEIYQRVAGSLGNDSAIFYFAVAAQFFGTILKSLGKAKLFEEDGFFRRVIIEKPFGHNLASAKALNKVALAHAREDQIYRIDHFFGKEAVQSMMAIRFANTLFEPLWRQEYIDHVQITAAETIGVEKRGKFYEGTGALRDMVPNHLFVLLSITGMAPPSSLAAEVVRSEKTRLLDAIRPIKVKDFVVAQYRAGKIGGEKRLAYRSEPNVDPKSDVETYAALKLHIDNWRWAGVPFYLRTGKRLAARKTEVAVVFKKTPYQLFKQGSADSMPNVIRFQLDPIRGLAMHFMVKEPGLEEVATPVQNTFRYDDFFKSRANVGYEALLYDCMHGDQMLFQSAATIEAGWAALEGVNPPKNRKLCFYAAGDQGPKEADQLLERDGRSWLPLID</sequence>
<dbReference type="Pfam" id="PF02781">
    <property type="entry name" value="G6PD_C"/>
    <property type="match status" value="1"/>
</dbReference>
<feature type="active site" description="Proton acceptor" evidence="6">
    <location>
        <position position="259"/>
    </location>
</feature>
<evidence type="ECO:0000259" key="7">
    <source>
        <dbReference type="Pfam" id="PF00479"/>
    </source>
</evidence>
<dbReference type="Gene3D" id="3.30.360.10">
    <property type="entry name" value="Dihydrodipicolinate Reductase, domain 2"/>
    <property type="match status" value="1"/>
</dbReference>
<dbReference type="Pfam" id="PF00479">
    <property type="entry name" value="G6PD_N"/>
    <property type="match status" value="1"/>
</dbReference>
<dbReference type="Proteomes" id="UP001312908">
    <property type="component" value="Unassembled WGS sequence"/>
</dbReference>
<evidence type="ECO:0000256" key="5">
    <source>
        <dbReference type="ARBA" id="ARBA00023277"/>
    </source>
</evidence>
<evidence type="ECO:0000256" key="3">
    <source>
        <dbReference type="ARBA" id="ARBA00022857"/>
    </source>
</evidence>
<feature type="binding site" evidence="6">
    <location>
        <position position="61"/>
    </location>
    <ligand>
        <name>NADP(+)</name>
        <dbReference type="ChEBI" id="CHEBI:58349"/>
    </ligand>
</feature>
<evidence type="ECO:0000256" key="6">
    <source>
        <dbReference type="HAMAP-Rule" id="MF_00966"/>
    </source>
</evidence>
<reference evidence="9 10" key="1">
    <citation type="submission" date="2023-10" db="EMBL/GenBank/DDBJ databases">
        <title>Sorlinia euscelidii gen. nov., sp. nov., an acetic acid bacteria isolated from the gut of Euscelidius variegatus emitter.</title>
        <authorList>
            <person name="Michoud G."/>
            <person name="Marasco R."/>
            <person name="Seferji K."/>
            <person name="Gonella E."/>
            <person name="Garuglieri E."/>
            <person name="Alma A."/>
            <person name="Mapelli F."/>
            <person name="Borin S."/>
            <person name="Daffonchio D."/>
            <person name="Crotti E."/>
        </authorList>
    </citation>
    <scope>NUCLEOTIDE SEQUENCE [LARGE SCALE GENOMIC DNA]</scope>
    <source>
        <strain evidence="9 10">EV16P</strain>
    </source>
</reference>
<dbReference type="PRINTS" id="PR00079">
    <property type="entry name" value="G6PDHDRGNASE"/>
</dbReference>
<keyword evidence="4 6" id="KW-0560">Oxidoreductase</keyword>
<evidence type="ECO:0000313" key="9">
    <source>
        <dbReference type="EMBL" id="MEE8657815.1"/>
    </source>
</evidence>
<name>A0ABU7TZ70_9PROT</name>
<dbReference type="HAMAP" id="MF_00966">
    <property type="entry name" value="G6PD"/>
    <property type="match status" value="1"/>
</dbReference>
<dbReference type="EMBL" id="JAWJZY010000001">
    <property type="protein sequence ID" value="MEE8657815.1"/>
    <property type="molecule type" value="Genomic_DNA"/>
</dbReference>
<feature type="domain" description="Glucose-6-phosphate dehydrogenase NAD-binding" evidence="7">
    <location>
        <begin position="24"/>
        <end position="205"/>
    </location>
</feature>
<dbReference type="RefSeq" id="WP_394818800.1">
    <property type="nucleotide sequence ID" value="NZ_JAWJZY010000001.1"/>
</dbReference>
<gene>
    <name evidence="6" type="primary">zwf</name>
    <name evidence="9" type="ORF">DOFOFD_02145</name>
</gene>
<dbReference type="SUPFAM" id="SSF55347">
    <property type="entry name" value="Glyceraldehyde-3-phosphate dehydrogenase-like, C-terminal domain"/>
    <property type="match status" value="1"/>
</dbReference>
<comment type="similarity">
    <text evidence="6">Belongs to the glucose-6-phosphate dehydrogenase family.</text>
</comment>
<dbReference type="NCBIfam" id="TIGR00871">
    <property type="entry name" value="zwf"/>
    <property type="match status" value="1"/>
</dbReference>
<comment type="caution">
    <text evidence="6">Lacks conserved residue(s) required for the propagation of feature annotation.</text>
</comment>
<dbReference type="EC" id="1.1.1.49" evidence="6"/>
<feature type="binding site" evidence="6">
    <location>
        <position position="197"/>
    </location>
    <ligand>
        <name>substrate</name>
    </ligand>
</feature>
<feature type="binding site" evidence="6">
    <location>
        <position position="254"/>
    </location>
    <ligand>
        <name>substrate</name>
    </ligand>
</feature>
<feature type="binding site" evidence="6">
    <location>
        <position position="235"/>
    </location>
    <ligand>
        <name>substrate</name>
    </ligand>
</feature>
<dbReference type="InterPro" id="IPR036291">
    <property type="entry name" value="NAD(P)-bd_dom_sf"/>
</dbReference>
<keyword evidence="5 6" id="KW-0119">Carbohydrate metabolism</keyword>
<evidence type="ECO:0000256" key="1">
    <source>
        <dbReference type="ARBA" id="ARBA00004937"/>
    </source>
</evidence>
<dbReference type="InterPro" id="IPR022674">
    <property type="entry name" value="G6P_DH_NAD-bd"/>
</dbReference>
<dbReference type="SUPFAM" id="SSF51735">
    <property type="entry name" value="NAD(P)-binding Rossmann-fold domains"/>
    <property type="match status" value="1"/>
</dbReference>
<dbReference type="PANTHER" id="PTHR23429:SF0">
    <property type="entry name" value="GLUCOSE-6-PHOSPHATE 1-DEHYDROGENASE"/>
    <property type="match status" value="1"/>
</dbReference>
<feature type="binding site" evidence="6">
    <location>
        <begin position="111"/>
        <end position="112"/>
    </location>
    <ligand>
        <name>NADP(+)</name>
        <dbReference type="ChEBI" id="CHEBI:58349"/>
    </ligand>
</feature>
<comment type="function">
    <text evidence="6">Catalyzes the oxidation of glucose 6-phosphate to 6-phosphogluconolactone.</text>
</comment>
<dbReference type="InterPro" id="IPR001282">
    <property type="entry name" value="G6P_DH"/>
</dbReference>
<dbReference type="PIRSF" id="PIRSF000110">
    <property type="entry name" value="G6PD"/>
    <property type="match status" value="1"/>
</dbReference>
<proteinExistence type="inferred from homology"/>
<keyword evidence="3 6" id="KW-0521">NADP</keyword>
<dbReference type="InterPro" id="IPR022675">
    <property type="entry name" value="G6P_DH_C"/>
</dbReference>
<feature type="binding site" evidence="6">
    <location>
        <position position="201"/>
    </location>
    <ligand>
        <name>substrate</name>
    </ligand>
</feature>
<evidence type="ECO:0000256" key="4">
    <source>
        <dbReference type="ARBA" id="ARBA00023002"/>
    </source>
</evidence>
<comment type="catalytic activity">
    <reaction evidence="6">
        <text>D-glucose 6-phosphate + NADP(+) = 6-phospho-D-glucono-1,5-lactone + NADPH + H(+)</text>
        <dbReference type="Rhea" id="RHEA:15841"/>
        <dbReference type="ChEBI" id="CHEBI:15378"/>
        <dbReference type="ChEBI" id="CHEBI:57783"/>
        <dbReference type="ChEBI" id="CHEBI:57955"/>
        <dbReference type="ChEBI" id="CHEBI:58349"/>
        <dbReference type="ChEBI" id="CHEBI:61548"/>
        <dbReference type="EC" id="1.1.1.49"/>
    </reaction>
</comment>
<evidence type="ECO:0000313" key="10">
    <source>
        <dbReference type="Proteomes" id="UP001312908"/>
    </source>
</evidence>
<accession>A0ABU7TZ70</accession>
<comment type="caution">
    <text evidence="9">The sequence shown here is derived from an EMBL/GenBank/DDBJ whole genome shotgun (WGS) entry which is preliminary data.</text>
</comment>